<dbReference type="RefSeq" id="WP_258877541.1">
    <property type="nucleotide sequence ID" value="NZ_CP048914.1"/>
</dbReference>
<dbReference type="Gene3D" id="1.10.443.10">
    <property type="entry name" value="Intergrase catalytic core"/>
    <property type="match status" value="1"/>
</dbReference>
<dbReference type="KEGG" id="xcl:G4Z02_08250"/>
<gene>
    <name evidence="7" type="ORF">G4Z02_08250</name>
</gene>
<dbReference type="CDD" id="cd00397">
    <property type="entry name" value="DNA_BRE_C"/>
    <property type="match status" value="1"/>
</dbReference>
<dbReference type="Proteomes" id="UP000514720">
    <property type="component" value="Chromosome"/>
</dbReference>
<evidence type="ECO:0000256" key="4">
    <source>
        <dbReference type="PROSITE-ProRule" id="PRU01248"/>
    </source>
</evidence>
<sequence>MKLKQAIKSYEKYIQVTKSKGTYRFTKGKTKTLLDYFGNTDCELIDRAFILDFILFLRDRNHKITNASINKYIGLLLRILKNECDIIVKFDKLPEEKKMIKVIPDNVIQKVFNYLDNDLYPEFLRNLVMFHLLLDTGLRISELLSLRIQNFDFETRTILVTTTKTKVDRYVFYSPETQILLTQYIVRQKIDSHIFINLTTREPLSVDRVQKICQNLQQKIKTRYSISPHKWRHTFATKFVSKNGNMEVLRILLGHTTLLTTQKYLHINAEKLRMEYERVNYLSGLRA</sequence>
<dbReference type="AlphaFoldDB" id="A0A7L7KT04"/>
<evidence type="ECO:0000313" key="7">
    <source>
        <dbReference type="EMBL" id="QMS85735.1"/>
    </source>
</evidence>
<dbReference type="Pfam" id="PF13102">
    <property type="entry name" value="Phage_int_SAM_5"/>
    <property type="match status" value="1"/>
</dbReference>
<dbReference type="InterPro" id="IPR044068">
    <property type="entry name" value="CB"/>
</dbReference>
<dbReference type="GO" id="GO:0015074">
    <property type="term" value="P:DNA integration"/>
    <property type="evidence" value="ECO:0007669"/>
    <property type="project" value="InterPro"/>
</dbReference>
<protein>
    <submittedName>
        <fullName evidence="7">Site-specific integrase</fullName>
    </submittedName>
</protein>
<evidence type="ECO:0000259" key="5">
    <source>
        <dbReference type="PROSITE" id="PS51898"/>
    </source>
</evidence>
<evidence type="ECO:0000256" key="3">
    <source>
        <dbReference type="ARBA" id="ARBA00023172"/>
    </source>
</evidence>
<feature type="domain" description="Tyr recombinase" evidence="5">
    <location>
        <begin position="98"/>
        <end position="277"/>
    </location>
</feature>
<dbReference type="PROSITE" id="PS51898">
    <property type="entry name" value="TYR_RECOMBINASE"/>
    <property type="match status" value="1"/>
</dbReference>
<dbReference type="InterPro" id="IPR011010">
    <property type="entry name" value="DNA_brk_join_enz"/>
</dbReference>
<feature type="domain" description="Core-binding (CB)" evidence="6">
    <location>
        <begin position="1"/>
        <end position="84"/>
    </location>
</feature>
<dbReference type="InterPro" id="IPR013762">
    <property type="entry name" value="Integrase-like_cat_sf"/>
</dbReference>
<evidence type="ECO:0000259" key="6">
    <source>
        <dbReference type="PROSITE" id="PS51900"/>
    </source>
</evidence>
<dbReference type="PANTHER" id="PTHR30349:SF41">
    <property type="entry name" value="INTEGRASE_RECOMBINASE PROTEIN MJ0367-RELATED"/>
    <property type="match status" value="1"/>
</dbReference>
<evidence type="ECO:0000256" key="1">
    <source>
        <dbReference type="ARBA" id="ARBA00008857"/>
    </source>
</evidence>
<keyword evidence="2 4" id="KW-0238">DNA-binding</keyword>
<accession>A0A7L7KT04</accession>
<reference evidence="7 8" key="1">
    <citation type="submission" date="2020-02" db="EMBL/GenBank/DDBJ databases">
        <authorList>
            <person name="Zheng R.K."/>
            <person name="Sun C.M."/>
        </authorList>
    </citation>
    <scope>NUCLEOTIDE SEQUENCE [LARGE SCALE GENOMIC DNA]</scope>
    <source>
        <strain evidence="8">zrk13</strain>
    </source>
</reference>
<dbReference type="InterPro" id="IPR002104">
    <property type="entry name" value="Integrase_catalytic"/>
</dbReference>
<dbReference type="EMBL" id="CP048914">
    <property type="protein sequence ID" value="QMS85735.1"/>
    <property type="molecule type" value="Genomic_DNA"/>
</dbReference>
<dbReference type="InterPro" id="IPR025269">
    <property type="entry name" value="SAM-like_dom"/>
</dbReference>
<dbReference type="InterPro" id="IPR050090">
    <property type="entry name" value="Tyrosine_recombinase_XerCD"/>
</dbReference>
<name>A0A7L7KT04_9MOLU</name>
<dbReference type="PROSITE" id="PS51900">
    <property type="entry name" value="CB"/>
    <property type="match status" value="1"/>
</dbReference>
<dbReference type="SUPFAM" id="SSF56349">
    <property type="entry name" value="DNA breaking-rejoining enzymes"/>
    <property type="match status" value="1"/>
</dbReference>
<proteinExistence type="inferred from homology"/>
<evidence type="ECO:0000313" key="8">
    <source>
        <dbReference type="Proteomes" id="UP000514720"/>
    </source>
</evidence>
<dbReference type="GO" id="GO:0003677">
    <property type="term" value="F:DNA binding"/>
    <property type="evidence" value="ECO:0007669"/>
    <property type="project" value="UniProtKB-UniRule"/>
</dbReference>
<dbReference type="GO" id="GO:0006310">
    <property type="term" value="P:DNA recombination"/>
    <property type="evidence" value="ECO:0007669"/>
    <property type="project" value="UniProtKB-KW"/>
</dbReference>
<keyword evidence="8" id="KW-1185">Reference proteome</keyword>
<dbReference type="PANTHER" id="PTHR30349">
    <property type="entry name" value="PHAGE INTEGRASE-RELATED"/>
    <property type="match status" value="1"/>
</dbReference>
<evidence type="ECO:0000256" key="2">
    <source>
        <dbReference type="ARBA" id="ARBA00023125"/>
    </source>
</evidence>
<comment type="similarity">
    <text evidence="1">Belongs to the 'phage' integrase family.</text>
</comment>
<keyword evidence="3" id="KW-0233">DNA recombination</keyword>
<dbReference type="Pfam" id="PF00589">
    <property type="entry name" value="Phage_integrase"/>
    <property type="match status" value="1"/>
</dbReference>
<organism evidence="7 8">
    <name type="scientific">Candidatus Xianfuyuplasma coldseepsis</name>
    <dbReference type="NCBI Taxonomy" id="2782163"/>
    <lineage>
        <taxon>Bacteria</taxon>
        <taxon>Bacillati</taxon>
        <taxon>Mycoplasmatota</taxon>
        <taxon>Mollicutes</taxon>
        <taxon>Candidatus Izemoplasmatales</taxon>
        <taxon>Candidatus Izemoplasmataceae</taxon>
        <taxon>Candidatus Xianfuyuplasma</taxon>
    </lineage>
</organism>